<accession>A0A0A9WGE9</accession>
<protein>
    <submittedName>
        <fullName evidence="1">Sperm motility kinase Tcr mutant form</fullName>
    </submittedName>
</protein>
<name>A0A0A9WGE9_LYGHE</name>
<dbReference type="GO" id="GO:0016301">
    <property type="term" value="F:kinase activity"/>
    <property type="evidence" value="ECO:0007669"/>
    <property type="project" value="UniProtKB-KW"/>
</dbReference>
<reference evidence="1" key="1">
    <citation type="journal article" date="2014" name="PLoS ONE">
        <title>Transcriptome-Based Identification of ABC Transporters in the Western Tarnished Plant Bug Lygus hesperus.</title>
        <authorList>
            <person name="Hull J.J."/>
            <person name="Chaney K."/>
            <person name="Geib S.M."/>
            <person name="Fabrick J.A."/>
            <person name="Brent C.S."/>
            <person name="Walsh D."/>
            <person name="Lavine L.C."/>
        </authorList>
    </citation>
    <scope>NUCLEOTIDE SEQUENCE</scope>
</reference>
<keyword evidence="1" id="KW-0808">Transferase</keyword>
<reference evidence="1" key="2">
    <citation type="submission" date="2014-07" db="EMBL/GenBank/DDBJ databases">
        <authorList>
            <person name="Hull J."/>
        </authorList>
    </citation>
    <scope>NUCLEOTIDE SEQUENCE</scope>
</reference>
<sequence>FRSRKQKDGETFNEFLADLKHLIVNCNFKTQTRIDEELVDQIINGVNNNELRNRLLKIPDLTLANAIAEAHADEQARKHNNNLSCNQVNKIRGKFKNDKLIIPIKQIKNPWFVLGAEVLMDTSHPNVVSSMQYATNVQKKDI</sequence>
<dbReference type="EMBL" id="GBHO01037128">
    <property type="protein sequence ID" value="JAG06476.1"/>
    <property type="molecule type" value="Transcribed_RNA"/>
</dbReference>
<dbReference type="PANTHER" id="PTHR33198:SF20">
    <property type="entry name" value="RETROTRANSPOSON GAG DOMAIN-CONTAINING PROTEIN"/>
    <property type="match status" value="1"/>
</dbReference>
<proteinExistence type="predicted"/>
<dbReference type="PANTHER" id="PTHR33198">
    <property type="entry name" value="ANK_REP_REGION DOMAIN-CONTAINING PROTEIN-RELATED"/>
    <property type="match status" value="1"/>
</dbReference>
<feature type="non-terminal residue" evidence="1">
    <location>
        <position position="1"/>
    </location>
</feature>
<keyword evidence="1" id="KW-0418">Kinase</keyword>
<organism evidence="1">
    <name type="scientific">Lygus hesperus</name>
    <name type="common">Western plant bug</name>
    <dbReference type="NCBI Taxonomy" id="30085"/>
    <lineage>
        <taxon>Eukaryota</taxon>
        <taxon>Metazoa</taxon>
        <taxon>Ecdysozoa</taxon>
        <taxon>Arthropoda</taxon>
        <taxon>Hexapoda</taxon>
        <taxon>Insecta</taxon>
        <taxon>Pterygota</taxon>
        <taxon>Neoptera</taxon>
        <taxon>Paraneoptera</taxon>
        <taxon>Hemiptera</taxon>
        <taxon>Heteroptera</taxon>
        <taxon>Panheteroptera</taxon>
        <taxon>Cimicomorpha</taxon>
        <taxon>Miridae</taxon>
        <taxon>Mirini</taxon>
        <taxon>Lygus</taxon>
    </lineage>
</organism>
<gene>
    <name evidence="1" type="primary">Smoktcr</name>
    <name evidence="1" type="ORF">CM83_100329</name>
</gene>
<dbReference type="AlphaFoldDB" id="A0A0A9WGE9"/>
<evidence type="ECO:0000313" key="1">
    <source>
        <dbReference type="EMBL" id="JAG06476.1"/>
    </source>
</evidence>